<keyword evidence="2" id="KW-1185">Reference proteome</keyword>
<gene>
    <name evidence="1" type="ORF">SAMN05660706_12757</name>
</gene>
<evidence type="ECO:0008006" key="3">
    <source>
        <dbReference type="Google" id="ProtNLM"/>
    </source>
</evidence>
<reference evidence="2" key="1">
    <citation type="submission" date="2016-10" db="EMBL/GenBank/DDBJ databases">
        <authorList>
            <person name="Varghese N."/>
            <person name="Submissions S."/>
        </authorList>
    </citation>
    <scope>NUCLEOTIDE SEQUENCE [LARGE SCALE GENOMIC DNA]</scope>
    <source>
        <strain evidence="2">DSM 3669</strain>
    </source>
</reference>
<dbReference type="Proteomes" id="UP000199584">
    <property type="component" value="Unassembled WGS sequence"/>
</dbReference>
<name>A0A1I6E6M7_9FIRM</name>
<dbReference type="STRING" id="39060.SAMN05660706_12757"/>
<accession>A0A1I6E6M7</accession>
<feature type="non-terminal residue" evidence="1">
    <location>
        <position position="1"/>
    </location>
</feature>
<dbReference type="PANTHER" id="PTHR34614">
    <property type="match status" value="1"/>
</dbReference>
<dbReference type="EMBL" id="FOYM01000027">
    <property type="protein sequence ID" value="SFR13399.1"/>
    <property type="molecule type" value="Genomic_DNA"/>
</dbReference>
<protein>
    <recommendedName>
        <fullName evidence="3">Transposase DDE domain-containing protein</fullName>
    </recommendedName>
</protein>
<sequence>EKYLGKTILFTNNLDWDTEKIITSYRSQHKIEESFKRMKDTHFLSYRSVFHWTDQKIRVHTFYCVLALMLCSLLKRELHQKGVDMSIPKILDTLGDIKEVVVVYPKKGQSKKDRQHITLSKLTPEQKKLMEVLDLKKYSMVG</sequence>
<organism evidence="1 2">
    <name type="scientific">Desulfoscipio geothermicus DSM 3669</name>
    <dbReference type="NCBI Taxonomy" id="1121426"/>
    <lineage>
        <taxon>Bacteria</taxon>
        <taxon>Bacillati</taxon>
        <taxon>Bacillota</taxon>
        <taxon>Clostridia</taxon>
        <taxon>Eubacteriales</taxon>
        <taxon>Desulfallaceae</taxon>
        <taxon>Desulfoscipio</taxon>
    </lineage>
</organism>
<evidence type="ECO:0000313" key="2">
    <source>
        <dbReference type="Proteomes" id="UP000199584"/>
    </source>
</evidence>
<dbReference type="AlphaFoldDB" id="A0A1I6E6M7"/>
<dbReference type="PANTHER" id="PTHR34614:SF2">
    <property type="entry name" value="TRANSPOSASE IS4-LIKE DOMAIN-CONTAINING PROTEIN"/>
    <property type="match status" value="1"/>
</dbReference>
<evidence type="ECO:0000313" key="1">
    <source>
        <dbReference type="EMBL" id="SFR13399.1"/>
    </source>
</evidence>
<dbReference type="RefSeq" id="WP_425429492.1">
    <property type="nucleotide sequence ID" value="NZ_FOYM01000027.1"/>
</dbReference>
<proteinExistence type="predicted"/>